<protein>
    <recommendedName>
        <fullName evidence="4">Lipoprotein</fullName>
    </recommendedName>
</protein>
<organism evidence="2 3">
    <name type="scientific">Streptomyces griseosporeus</name>
    <dbReference type="NCBI Taxonomy" id="1910"/>
    <lineage>
        <taxon>Bacteria</taxon>
        <taxon>Bacillati</taxon>
        <taxon>Actinomycetota</taxon>
        <taxon>Actinomycetes</taxon>
        <taxon>Kitasatosporales</taxon>
        <taxon>Streptomycetaceae</taxon>
        <taxon>Streptomyces</taxon>
    </lineage>
</organism>
<name>A0ABV3KQY3_STRGS</name>
<evidence type="ECO:0008006" key="4">
    <source>
        <dbReference type="Google" id="ProtNLM"/>
    </source>
</evidence>
<evidence type="ECO:0000313" key="3">
    <source>
        <dbReference type="Proteomes" id="UP001553148"/>
    </source>
</evidence>
<dbReference type="Proteomes" id="UP001553148">
    <property type="component" value="Unassembled WGS sequence"/>
</dbReference>
<sequence>MTPWRAGMAAKRRAVLLAACVLPLTACNPHQYDEVPAVHDARPTELPGTWLGYDHTTVTLTPDGRATIGLLDGQEWDFDEGWRVSGTGTWKLTTHRTGWNDGQHVKLTLTTRTESTTRPEPTPRTSPAPSTYTWTFELRRTEKKALQLYFFFGDPDSRSTYVLERQRSKAQGHR</sequence>
<evidence type="ECO:0000313" key="2">
    <source>
        <dbReference type="EMBL" id="MEV8461722.1"/>
    </source>
</evidence>
<dbReference type="EMBL" id="JBFAUJ010000007">
    <property type="protein sequence ID" value="MEV8461722.1"/>
    <property type="molecule type" value="Genomic_DNA"/>
</dbReference>
<proteinExistence type="predicted"/>
<feature type="signal peptide" evidence="1">
    <location>
        <begin position="1"/>
        <end position="26"/>
    </location>
</feature>
<accession>A0ABV3KQY3</accession>
<feature type="chain" id="PRO_5046239668" description="Lipoprotein" evidence="1">
    <location>
        <begin position="27"/>
        <end position="174"/>
    </location>
</feature>
<keyword evidence="1" id="KW-0732">Signal</keyword>
<evidence type="ECO:0000256" key="1">
    <source>
        <dbReference type="SAM" id="SignalP"/>
    </source>
</evidence>
<gene>
    <name evidence="2" type="ORF">AB0470_19455</name>
</gene>
<comment type="caution">
    <text evidence="2">The sequence shown here is derived from an EMBL/GenBank/DDBJ whole genome shotgun (WGS) entry which is preliminary data.</text>
</comment>
<keyword evidence="3" id="KW-1185">Reference proteome</keyword>
<dbReference type="RefSeq" id="WP_162655543.1">
    <property type="nucleotide sequence ID" value="NZ_JBFAUJ010000007.1"/>
</dbReference>
<reference evidence="2 3" key="1">
    <citation type="submission" date="2024-06" db="EMBL/GenBank/DDBJ databases">
        <title>The Natural Products Discovery Center: Release of the First 8490 Sequenced Strains for Exploring Actinobacteria Biosynthetic Diversity.</title>
        <authorList>
            <person name="Kalkreuter E."/>
            <person name="Kautsar S.A."/>
            <person name="Yang D."/>
            <person name="Bader C.D."/>
            <person name="Teijaro C.N."/>
            <person name="Fluegel L."/>
            <person name="Davis C.M."/>
            <person name="Simpson J.R."/>
            <person name="Lauterbach L."/>
            <person name="Steele A.D."/>
            <person name="Gui C."/>
            <person name="Meng S."/>
            <person name="Li G."/>
            <person name="Viehrig K."/>
            <person name="Ye F."/>
            <person name="Su P."/>
            <person name="Kiefer A.F."/>
            <person name="Nichols A."/>
            <person name="Cepeda A.J."/>
            <person name="Yan W."/>
            <person name="Fan B."/>
            <person name="Jiang Y."/>
            <person name="Adhikari A."/>
            <person name="Zheng C.-J."/>
            <person name="Schuster L."/>
            <person name="Cowan T.M."/>
            <person name="Smanski M.J."/>
            <person name="Chevrette M.G."/>
            <person name="De Carvalho L.P.S."/>
            <person name="Shen B."/>
        </authorList>
    </citation>
    <scope>NUCLEOTIDE SEQUENCE [LARGE SCALE GENOMIC DNA]</scope>
    <source>
        <strain evidence="2 3">NPDC052360</strain>
    </source>
</reference>